<dbReference type="SUPFAM" id="SSF57667">
    <property type="entry name" value="beta-beta-alpha zinc fingers"/>
    <property type="match status" value="1"/>
</dbReference>
<reference evidence="2" key="2">
    <citation type="submission" date="2020-02" db="EMBL/GenBank/DDBJ databases">
        <authorList>
            <person name="Gilchrist C.L.M."/>
            <person name="Chooi Y.-H."/>
        </authorList>
    </citation>
    <scope>NUCLEOTIDE SEQUENCE</scope>
    <source>
        <strain evidence="2">MST-FP2251</strain>
    </source>
</reference>
<dbReference type="AlphaFoldDB" id="A0AAD4CNZ5"/>
<dbReference type="EMBL" id="VCAU01000030">
    <property type="protein sequence ID" value="KAF9889996.1"/>
    <property type="molecule type" value="Genomic_DNA"/>
</dbReference>
<sequence length="108" mass="12408">MASTPISADLDGTQIDDLENELMVLLPRDDMSIEKSIEKFERMGGKNGAQEHISGTTELEERSNTNSDSIEGQTIFRCNFEGCDKVYSHRKHLSRHELNRDLYMRYLP</sequence>
<dbReference type="Proteomes" id="UP001194746">
    <property type="component" value="Unassembled WGS sequence"/>
</dbReference>
<protein>
    <recommendedName>
        <fullName evidence="4">C2H2-type domain-containing protein</fullName>
    </recommendedName>
</protein>
<dbReference type="Gene3D" id="3.30.160.60">
    <property type="entry name" value="Classic Zinc Finger"/>
    <property type="match status" value="1"/>
</dbReference>
<evidence type="ECO:0000256" key="1">
    <source>
        <dbReference type="SAM" id="MobiDB-lite"/>
    </source>
</evidence>
<accession>A0AAD4CNZ5</accession>
<organism evidence="2 3">
    <name type="scientific">Aspergillus nanangensis</name>
    <dbReference type="NCBI Taxonomy" id="2582783"/>
    <lineage>
        <taxon>Eukaryota</taxon>
        <taxon>Fungi</taxon>
        <taxon>Dikarya</taxon>
        <taxon>Ascomycota</taxon>
        <taxon>Pezizomycotina</taxon>
        <taxon>Eurotiomycetes</taxon>
        <taxon>Eurotiomycetidae</taxon>
        <taxon>Eurotiales</taxon>
        <taxon>Aspergillaceae</taxon>
        <taxon>Aspergillus</taxon>
        <taxon>Aspergillus subgen. Circumdati</taxon>
    </lineage>
</organism>
<evidence type="ECO:0000313" key="2">
    <source>
        <dbReference type="EMBL" id="KAF9889996.1"/>
    </source>
</evidence>
<keyword evidence="3" id="KW-1185">Reference proteome</keyword>
<comment type="caution">
    <text evidence="2">The sequence shown here is derived from an EMBL/GenBank/DDBJ whole genome shotgun (WGS) entry which is preliminary data.</text>
</comment>
<proteinExistence type="predicted"/>
<gene>
    <name evidence="2" type="ORF">FE257_006676</name>
</gene>
<evidence type="ECO:0000313" key="3">
    <source>
        <dbReference type="Proteomes" id="UP001194746"/>
    </source>
</evidence>
<dbReference type="InterPro" id="IPR036236">
    <property type="entry name" value="Znf_C2H2_sf"/>
</dbReference>
<reference evidence="2" key="1">
    <citation type="journal article" date="2019" name="Beilstein J. Org. Chem.">
        <title>Nanangenines: drimane sesquiterpenoids as the dominant metabolite cohort of a novel Australian fungus, Aspergillus nanangensis.</title>
        <authorList>
            <person name="Lacey H.J."/>
            <person name="Gilchrist C.L.M."/>
            <person name="Crombie A."/>
            <person name="Kalaitzis J.A."/>
            <person name="Vuong D."/>
            <person name="Rutledge P.J."/>
            <person name="Turner P."/>
            <person name="Pitt J.I."/>
            <person name="Lacey E."/>
            <person name="Chooi Y.H."/>
            <person name="Piggott A.M."/>
        </authorList>
    </citation>
    <scope>NUCLEOTIDE SEQUENCE</scope>
    <source>
        <strain evidence="2">MST-FP2251</strain>
    </source>
</reference>
<name>A0AAD4CNZ5_ASPNN</name>
<feature type="region of interest" description="Disordered" evidence="1">
    <location>
        <begin position="41"/>
        <end position="68"/>
    </location>
</feature>
<evidence type="ECO:0008006" key="4">
    <source>
        <dbReference type="Google" id="ProtNLM"/>
    </source>
</evidence>